<gene>
    <name evidence="7" type="ORF">B0T16DRAFT_416968</name>
</gene>
<accession>A0AA39Y2M3</accession>
<comment type="subcellular location">
    <subcellularLocation>
        <location evidence="2">Endoplasmic reticulum</location>
    </subcellularLocation>
    <subcellularLocation>
        <location evidence="3">Membrane</location>
    </subcellularLocation>
    <subcellularLocation>
        <location evidence="1">Mitochondrion</location>
    </subcellularLocation>
</comment>
<dbReference type="Gene3D" id="3.40.50.1820">
    <property type="entry name" value="alpha/beta hydrolase"/>
    <property type="match status" value="1"/>
</dbReference>
<evidence type="ECO:0000256" key="6">
    <source>
        <dbReference type="ARBA" id="ARBA00023136"/>
    </source>
</evidence>
<dbReference type="GO" id="GO:0005739">
    <property type="term" value="C:mitochondrion"/>
    <property type="evidence" value="ECO:0007669"/>
    <property type="project" value="UniProtKB-SubCell"/>
</dbReference>
<dbReference type="PANTHER" id="PTHR48182">
    <property type="entry name" value="PROTEIN SERAC1"/>
    <property type="match status" value="1"/>
</dbReference>
<organism evidence="7 8">
    <name type="scientific">Cercophora newfieldiana</name>
    <dbReference type="NCBI Taxonomy" id="92897"/>
    <lineage>
        <taxon>Eukaryota</taxon>
        <taxon>Fungi</taxon>
        <taxon>Dikarya</taxon>
        <taxon>Ascomycota</taxon>
        <taxon>Pezizomycotina</taxon>
        <taxon>Sordariomycetes</taxon>
        <taxon>Sordariomycetidae</taxon>
        <taxon>Sordariales</taxon>
        <taxon>Lasiosphaeriaceae</taxon>
        <taxon>Cercophora</taxon>
    </lineage>
</organism>
<evidence type="ECO:0000256" key="3">
    <source>
        <dbReference type="ARBA" id="ARBA00004370"/>
    </source>
</evidence>
<dbReference type="GO" id="GO:0016020">
    <property type="term" value="C:membrane"/>
    <property type="evidence" value="ECO:0007669"/>
    <property type="project" value="UniProtKB-SubCell"/>
</dbReference>
<evidence type="ECO:0000256" key="2">
    <source>
        <dbReference type="ARBA" id="ARBA00004240"/>
    </source>
</evidence>
<dbReference type="AlphaFoldDB" id="A0AA39Y2M3"/>
<evidence type="ECO:0000256" key="4">
    <source>
        <dbReference type="ARBA" id="ARBA00022824"/>
    </source>
</evidence>
<keyword evidence="8" id="KW-1185">Reference proteome</keyword>
<evidence type="ECO:0000256" key="1">
    <source>
        <dbReference type="ARBA" id="ARBA00004173"/>
    </source>
</evidence>
<evidence type="ECO:0000313" key="8">
    <source>
        <dbReference type="Proteomes" id="UP001174936"/>
    </source>
</evidence>
<evidence type="ECO:0000256" key="5">
    <source>
        <dbReference type="ARBA" id="ARBA00023128"/>
    </source>
</evidence>
<evidence type="ECO:0000313" key="7">
    <source>
        <dbReference type="EMBL" id="KAK0643991.1"/>
    </source>
</evidence>
<proteinExistence type="predicted"/>
<dbReference type="PANTHER" id="PTHR48182:SF2">
    <property type="entry name" value="PROTEIN SERAC1"/>
    <property type="match status" value="1"/>
</dbReference>
<dbReference type="GO" id="GO:0005783">
    <property type="term" value="C:endoplasmic reticulum"/>
    <property type="evidence" value="ECO:0007669"/>
    <property type="project" value="UniProtKB-SubCell"/>
</dbReference>
<keyword evidence="6" id="KW-0472">Membrane</keyword>
<dbReference type="EMBL" id="JAULSV010000005">
    <property type="protein sequence ID" value="KAK0643991.1"/>
    <property type="molecule type" value="Genomic_DNA"/>
</dbReference>
<keyword evidence="4" id="KW-0256">Endoplasmic reticulum</keyword>
<dbReference type="Proteomes" id="UP001174936">
    <property type="component" value="Unassembled WGS sequence"/>
</dbReference>
<evidence type="ECO:0008006" key="9">
    <source>
        <dbReference type="Google" id="ProtNLM"/>
    </source>
</evidence>
<dbReference type="InterPro" id="IPR052374">
    <property type="entry name" value="SERAC1"/>
</dbReference>
<comment type="caution">
    <text evidence="7">The sequence shown here is derived from an EMBL/GenBank/DDBJ whole genome shotgun (WGS) entry which is preliminary data.</text>
</comment>
<name>A0AA39Y2M3_9PEZI</name>
<reference evidence="7" key="1">
    <citation type="submission" date="2023-06" db="EMBL/GenBank/DDBJ databases">
        <title>Genome-scale phylogeny and comparative genomics of the fungal order Sordariales.</title>
        <authorList>
            <consortium name="Lawrence Berkeley National Laboratory"/>
            <person name="Hensen N."/>
            <person name="Bonometti L."/>
            <person name="Westerberg I."/>
            <person name="Brannstrom I.O."/>
            <person name="Guillou S."/>
            <person name="Cros-Aarteil S."/>
            <person name="Calhoun S."/>
            <person name="Haridas S."/>
            <person name="Kuo A."/>
            <person name="Mondo S."/>
            <person name="Pangilinan J."/>
            <person name="Riley R."/>
            <person name="Labutti K."/>
            <person name="Andreopoulos B."/>
            <person name="Lipzen A."/>
            <person name="Chen C."/>
            <person name="Yanf M."/>
            <person name="Daum C."/>
            <person name="Ng V."/>
            <person name="Clum A."/>
            <person name="Steindorff A."/>
            <person name="Ohm R."/>
            <person name="Martin F."/>
            <person name="Silar P."/>
            <person name="Natvig D."/>
            <person name="Lalanne C."/>
            <person name="Gautier V."/>
            <person name="Ament-Velasquez S.L."/>
            <person name="Kruys A."/>
            <person name="Hutchinson M.I."/>
            <person name="Powell A.J."/>
            <person name="Barry K."/>
            <person name="Miller A.N."/>
            <person name="Grigoriev I.V."/>
            <person name="Debuchy R."/>
            <person name="Gladieux P."/>
            <person name="Thoren M.H."/>
            <person name="Johannesson H."/>
        </authorList>
    </citation>
    <scope>NUCLEOTIDE SEQUENCE</scope>
    <source>
        <strain evidence="7">SMH2532-1</strain>
    </source>
</reference>
<protein>
    <recommendedName>
        <fullName evidence="9">DUF676 domain-containing protein</fullName>
    </recommendedName>
</protein>
<dbReference type="SUPFAM" id="SSF53474">
    <property type="entry name" value="alpha/beta-Hydrolases"/>
    <property type="match status" value="1"/>
</dbReference>
<keyword evidence="5" id="KW-0496">Mitochondrion</keyword>
<sequence length="387" mass="42282">MGPSISVPIFDITSHIDVVLQYLADVMAPQDNAYGIQVVSVPEKGIQAEVDIVAVHGLGGRAIGTWTAEKSKRCWLSDPDFLPKYIPNARVLVWGYNASFSSLVGEQPSKDRIHHHAQTLVANLGAERRRSGMADKPIIFLCHSLGGIVVKRALSFSQTRTATKVAHDYKIFACTYGILFFGTPHHGSSKANWVNYLKKAGSATTPAALGGMKKSDLLSALETGSETLQNITEYFVPLMRNFCIYFLWEQETTRLFPGARDYVVAHDSAAPVHDDTERAGIAADHRGMVKFEDPSAQGFQIVVDALIRYCEDAPDAIQQRRTTAAHLLDVERCRAVVDALGRQGSFPLPVGETGWPPRPLGRVESSGLSGSTLLNGSSTFRSITNRE</sequence>
<dbReference type="InterPro" id="IPR029058">
    <property type="entry name" value="AB_hydrolase_fold"/>
</dbReference>